<gene>
    <name evidence="3" type="ORF">SAMN05216564_101573</name>
</gene>
<keyword evidence="2" id="KW-1133">Transmembrane helix</keyword>
<evidence type="ECO:0000256" key="2">
    <source>
        <dbReference type="SAM" id="Phobius"/>
    </source>
</evidence>
<feature type="transmembrane region" description="Helical" evidence="2">
    <location>
        <begin position="94"/>
        <end position="120"/>
    </location>
</feature>
<sequence>MDTSIDVDPPADGSGSSVGGADPSGPSADRSRVGMNGRLFAVRAFAVAAVALGVGGFLGGLVPIVGGTLGRAVGVAGAAFLLGALLADRRYVETALAGIVVGAATSLLGLLTVGFLPVGVRFLGEYGVGVAGFGALLGLVLAVVGYYFGRDLRDGLTREVGA</sequence>
<feature type="transmembrane region" description="Helical" evidence="2">
    <location>
        <begin position="126"/>
        <end position="148"/>
    </location>
</feature>
<evidence type="ECO:0000313" key="4">
    <source>
        <dbReference type="Proteomes" id="UP000199079"/>
    </source>
</evidence>
<keyword evidence="2" id="KW-0812">Transmembrane</keyword>
<feature type="transmembrane region" description="Helical" evidence="2">
    <location>
        <begin position="40"/>
        <end position="62"/>
    </location>
</feature>
<organism evidence="3 4">
    <name type="scientific">Halopenitus persicus</name>
    <dbReference type="NCBI Taxonomy" id="1048396"/>
    <lineage>
        <taxon>Archaea</taxon>
        <taxon>Methanobacteriati</taxon>
        <taxon>Methanobacteriota</taxon>
        <taxon>Stenosarchaea group</taxon>
        <taxon>Halobacteria</taxon>
        <taxon>Halobacteriales</taxon>
        <taxon>Haloferacaceae</taxon>
        <taxon>Halopenitus</taxon>
    </lineage>
</organism>
<keyword evidence="4" id="KW-1185">Reference proteome</keyword>
<protein>
    <submittedName>
        <fullName evidence="3">Uncharacterized protein</fullName>
    </submittedName>
</protein>
<feature type="region of interest" description="Disordered" evidence="1">
    <location>
        <begin position="1"/>
        <end position="30"/>
    </location>
</feature>
<proteinExistence type="predicted"/>
<dbReference type="Proteomes" id="UP000199079">
    <property type="component" value="Unassembled WGS sequence"/>
</dbReference>
<name>A0A1H3ES10_9EURY</name>
<feature type="transmembrane region" description="Helical" evidence="2">
    <location>
        <begin position="68"/>
        <end position="87"/>
    </location>
</feature>
<reference evidence="4" key="1">
    <citation type="submission" date="2016-10" db="EMBL/GenBank/DDBJ databases">
        <authorList>
            <person name="Varghese N."/>
            <person name="Submissions S."/>
        </authorList>
    </citation>
    <scope>NUCLEOTIDE SEQUENCE [LARGE SCALE GENOMIC DNA]</scope>
    <source>
        <strain evidence="4">DC30,IBRC 10041,KCTC 4046</strain>
    </source>
</reference>
<evidence type="ECO:0000256" key="1">
    <source>
        <dbReference type="SAM" id="MobiDB-lite"/>
    </source>
</evidence>
<keyword evidence="2" id="KW-0472">Membrane</keyword>
<dbReference type="AlphaFoldDB" id="A0A1H3ES10"/>
<evidence type="ECO:0000313" key="3">
    <source>
        <dbReference type="EMBL" id="SDX81536.1"/>
    </source>
</evidence>
<accession>A0A1H3ES10</accession>
<dbReference type="RefSeq" id="WP_092730661.1">
    <property type="nucleotide sequence ID" value="NZ_FNPC01000001.1"/>
</dbReference>
<dbReference type="EMBL" id="FNPC01000001">
    <property type="protein sequence ID" value="SDX81536.1"/>
    <property type="molecule type" value="Genomic_DNA"/>
</dbReference>
<feature type="compositionally biased region" description="Low complexity" evidence="1">
    <location>
        <begin position="8"/>
        <end position="28"/>
    </location>
</feature>